<evidence type="ECO:0000313" key="3">
    <source>
        <dbReference type="Proteomes" id="UP000242765"/>
    </source>
</evidence>
<dbReference type="OrthoDB" id="6692495at2"/>
<keyword evidence="3" id="KW-1185">Reference proteome</keyword>
<comment type="caution">
    <text evidence="2">The sequence shown here is derived from an EMBL/GenBank/DDBJ whole genome shotgun (WGS) entry which is preliminary data.</text>
</comment>
<evidence type="ECO:0008006" key="4">
    <source>
        <dbReference type="Google" id="ProtNLM"/>
    </source>
</evidence>
<dbReference type="RefSeq" id="WP_086204279.1">
    <property type="nucleotide sequence ID" value="NZ_NEGB01000007.1"/>
</dbReference>
<protein>
    <recommendedName>
        <fullName evidence="4">Lipoprotein</fullName>
    </recommendedName>
</protein>
<dbReference type="PROSITE" id="PS51257">
    <property type="entry name" value="PROKAR_LIPOPROTEIN"/>
    <property type="match status" value="1"/>
</dbReference>
<keyword evidence="1" id="KW-0732">Signal</keyword>
<feature type="chain" id="PRO_5013186662" description="Lipoprotein" evidence="1">
    <location>
        <begin position="25"/>
        <end position="139"/>
    </location>
</feature>
<evidence type="ECO:0000313" key="2">
    <source>
        <dbReference type="EMBL" id="OTG64296.1"/>
    </source>
</evidence>
<gene>
    <name evidence="2" type="ORF">B9T28_12310</name>
</gene>
<dbReference type="AlphaFoldDB" id="A0A1Y3CD64"/>
<name>A0A1Y3CD64_9GAMM</name>
<feature type="signal peptide" evidence="1">
    <location>
        <begin position="1"/>
        <end position="24"/>
    </location>
</feature>
<dbReference type="EMBL" id="NEGB01000007">
    <property type="protein sequence ID" value="OTG64296.1"/>
    <property type="molecule type" value="Genomic_DNA"/>
</dbReference>
<accession>A0A1Y3CD64</accession>
<sequence length="139" mass="16061">MKIIKSSTIILGMSFLFTACQPQATNSLAQKQHFICKSLIEGFLKTQQLGQYQLQHLQPTLHQASAQRLYRYHISSDQTMRINMPHQQDLNFACNQTSAQRFELKLLNQEQREIQTLLNLDLPPQKTIDTLTAFVLKTQ</sequence>
<evidence type="ECO:0000256" key="1">
    <source>
        <dbReference type="SAM" id="SignalP"/>
    </source>
</evidence>
<proteinExistence type="predicted"/>
<dbReference type="Proteomes" id="UP000242765">
    <property type="component" value="Unassembled WGS sequence"/>
</dbReference>
<organism evidence="2 3">
    <name type="scientific">Acinetobacter silvestris</name>
    <dbReference type="NCBI Taxonomy" id="1977882"/>
    <lineage>
        <taxon>Bacteria</taxon>
        <taxon>Pseudomonadati</taxon>
        <taxon>Pseudomonadota</taxon>
        <taxon>Gammaproteobacteria</taxon>
        <taxon>Moraxellales</taxon>
        <taxon>Moraxellaceae</taxon>
        <taxon>Acinetobacter</taxon>
    </lineage>
</organism>
<reference evidence="2 3" key="1">
    <citation type="submission" date="2017-04" db="EMBL/GenBank/DDBJ databases">
        <title>High diversity of culturable Acinetobacter species in natural soil and water ecosystems.</title>
        <authorList>
            <person name="Nemec A."/>
            <person name="Radolfova-Krizova L."/>
        </authorList>
    </citation>
    <scope>NUCLEOTIDE SEQUENCE [LARGE SCALE GENOMIC DNA]</scope>
    <source>
        <strain evidence="2 3">ANC 4999</strain>
    </source>
</reference>